<dbReference type="AlphaFoldDB" id="A0A699IFB2"/>
<organism evidence="2">
    <name type="scientific">Tanacetum cinerariifolium</name>
    <name type="common">Dalmatian daisy</name>
    <name type="synonym">Chrysanthemum cinerariifolium</name>
    <dbReference type="NCBI Taxonomy" id="118510"/>
    <lineage>
        <taxon>Eukaryota</taxon>
        <taxon>Viridiplantae</taxon>
        <taxon>Streptophyta</taxon>
        <taxon>Embryophyta</taxon>
        <taxon>Tracheophyta</taxon>
        <taxon>Spermatophyta</taxon>
        <taxon>Magnoliopsida</taxon>
        <taxon>eudicotyledons</taxon>
        <taxon>Gunneridae</taxon>
        <taxon>Pentapetalae</taxon>
        <taxon>asterids</taxon>
        <taxon>campanulids</taxon>
        <taxon>Asterales</taxon>
        <taxon>Asteraceae</taxon>
        <taxon>Asteroideae</taxon>
        <taxon>Anthemideae</taxon>
        <taxon>Anthemidinae</taxon>
        <taxon>Tanacetum</taxon>
    </lineage>
</organism>
<proteinExistence type="predicted"/>
<comment type="caution">
    <text evidence="2">The sequence shown here is derived from an EMBL/GenBank/DDBJ whole genome shotgun (WGS) entry which is preliminary data.</text>
</comment>
<reference evidence="2" key="1">
    <citation type="journal article" date="2019" name="Sci. Rep.">
        <title>Draft genome of Tanacetum cinerariifolium, the natural source of mosquito coil.</title>
        <authorList>
            <person name="Yamashiro T."/>
            <person name="Shiraishi A."/>
            <person name="Satake H."/>
            <person name="Nakayama K."/>
        </authorList>
    </citation>
    <scope>NUCLEOTIDE SEQUENCE</scope>
</reference>
<feature type="compositionally biased region" description="Acidic residues" evidence="1">
    <location>
        <begin position="305"/>
        <end position="316"/>
    </location>
</feature>
<evidence type="ECO:0000313" key="2">
    <source>
        <dbReference type="EMBL" id="GEZ60651.1"/>
    </source>
</evidence>
<feature type="compositionally biased region" description="Basic and acidic residues" evidence="1">
    <location>
        <begin position="99"/>
        <end position="111"/>
    </location>
</feature>
<gene>
    <name evidence="2" type="ORF">Tci_532624</name>
</gene>
<sequence length="403" mass="45224">PTETPPTEEVPTEDYDKSQLVSSGQTAHPQDTKRNIQLAVKGFHSPLDEDIRKSQPFPESKPTDPKDSGGNDQPVDKGLPSTVLDEGTGKTTPLSEGPCEDKDLERLKPLTDMESQTSPVTNFSRTSSEVKPDTQTLLLTTTADVQALLLSDDELDEESDNDVFEAGDEMNEGIQQADEEETQSYQPSKESSTKVPTKKLVSHEHHEMQLIDYNTWLKGILKKLKEVQDAAKEDPALIKKVLEATKAYNKNFTNLIELLTLDRILPQAVCQQQHLLSPKVQKLLGRGDDFTHTAIEEPPSHTDMEKDDMDTEEEVEKEATKEPEVENIMQEPVRASRKVPITIKLVKASSKVRPGPDEPVRVPYMIHGKMYQLTNDEIQEHMDKEEKTKKVAEEAKLLEISKP</sequence>
<feature type="compositionally biased region" description="Polar residues" evidence="1">
    <location>
        <begin position="113"/>
        <end position="129"/>
    </location>
</feature>
<accession>A0A699IFB2</accession>
<feature type="compositionally biased region" description="Basic and acidic residues" evidence="1">
    <location>
        <begin position="291"/>
        <end position="304"/>
    </location>
</feature>
<evidence type="ECO:0000256" key="1">
    <source>
        <dbReference type="SAM" id="MobiDB-lite"/>
    </source>
</evidence>
<feature type="region of interest" description="Disordered" evidence="1">
    <location>
        <begin position="291"/>
        <end position="324"/>
    </location>
</feature>
<name>A0A699IFB2_TANCI</name>
<feature type="compositionally biased region" description="Polar residues" evidence="1">
    <location>
        <begin position="19"/>
        <end position="29"/>
    </location>
</feature>
<dbReference type="EMBL" id="BKCJ010299740">
    <property type="protein sequence ID" value="GEZ60651.1"/>
    <property type="molecule type" value="Genomic_DNA"/>
</dbReference>
<protein>
    <submittedName>
        <fullName evidence="2">Uncharacterized protein</fullName>
    </submittedName>
</protein>
<feature type="non-terminal residue" evidence="2">
    <location>
        <position position="1"/>
    </location>
</feature>
<feature type="region of interest" description="Disordered" evidence="1">
    <location>
        <begin position="176"/>
        <end position="197"/>
    </location>
</feature>
<feature type="region of interest" description="Disordered" evidence="1">
    <location>
        <begin position="1"/>
        <end position="132"/>
    </location>
</feature>
<feature type="compositionally biased region" description="Polar residues" evidence="1">
    <location>
        <begin position="183"/>
        <end position="195"/>
    </location>
</feature>